<dbReference type="SMART" id="SM00829">
    <property type="entry name" value="PKS_ER"/>
    <property type="match status" value="1"/>
</dbReference>
<evidence type="ECO:0000259" key="1">
    <source>
        <dbReference type="SMART" id="SM00829"/>
    </source>
</evidence>
<keyword evidence="3" id="KW-1185">Reference proteome</keyword>
<reference evidence="3" key="1">
    <citation type="journal article" date="2018" name="Nat. Microbiol.">
        <title>Leveraging single-cell genomics to expand the fungal tree of life.</title>
        <authorList>
            <person name="Ahrendt S.R."/>
            <person name="Quandt C.A."/>
            <person name="Ciobanu D."/>
            <person name="Clum A."/>
            <person name="Salamov A."/>
            <person name="Andreopoulos B."/>
            <person name="Cheng J.F."/>
            <person name="Woyke T."/>
            <person name="Pelin A."/>
            <person name="Henrissat B."/>
            <person name="Reynolds N.K."/>
            <person name="Benny G.L."/>
            <person name="Smith M.E."/>
            <person name="James T.Y."/>
            <person name="Grigoriev I.V."/>
        </authorList>
    </citation>
    <scope>NUCLEOTIDE SEQUENCE [LARGE SCALE GENOMIC DNA]</scope>
</reference>
<gene>
    <name evidence="2" type="ORF">BDK51DRAFT_21985</name>
</gene>
<dbReference type="AlphaFoldDB" id="A0A4P9W656"/>
<dbReference type="Proteomes" id="UP000269721">
    <property type="component" value="Unassembled WGS sequence"/>
</dbReference>
<dbReference type="CDD" id="cd08267">
    <property type="entry name" value="MDR1"/>
    <property type="match status" value="1"/>
</dbReference>
<dbReference type="EMBL" id="KZ998233">
    <property type="protein sequence ID" value="RKO86398.1"/>
    <property type="molecule type" value="Genomic_DNA"/>
</dbReference>
<dbReference type="InterPro" id="IPR036291">
    <property type="entry name" value="NAD(P)-bd_dom_sf"/>
</dbReference>
<dbReference type="Gene3D" id="3.40.50.720">
    <property type="entry name" value="NAD(P)-binding Rossmann-like Domain"/>
    <property type="match status" value="1"/>
</dbReference>
<dbReference type="SUPFAM" id="SSF51735">
    <property type="entry name" value="NAD(P)-binding Rossmann-fold domains"/>
    <property type="match status" value="1"/>
</dbReference>
<dbReference type="GO" id="GO:0005739">
    <property type="term" value="C:mitochondrion"/>
    <property type="evidence" value="ECO:0007669"/>
    <property type="project" value="TreeGrafter"/>
</dbReference>
<dbReference type="Gene3D" id="3.90.180.10">
    <property type="entry name" value="Medium-chain alcohol dehydrogenases, catalytic domain"/>
    <property type="match status" value="1"/>
</dbReference>
<name>A0A4P9W656_9FUNG</name>
<accession>A0A4P9W656</accession>
<protein>
    <recommendedName>
        <fullName evidence="1">Enoyl reductase (ER) domain-containing protein</fullName>
    </recommendedName>
</protein>
<feature type="non-terminal residue" evidence="2">
    <location>
        <position position="1"/>
    </location>
</feature>
<dbReference type="PANTHER" id="PTHR11695:SF294">
    <property type="entry name" value="RETICULON-4-INTERACTING PROTEIN 1, MITOCHONDRIAL"/>
    <property type="match status" value="1"/>
</dbReference>
<sequence length="231" mass="24272">LQANALIRKPTLLTLEEAAGLPLAGLTAYQSVITSGKLAAGERIFINGGSSSVGIVAIQIAKAVGAYVVSSCSTKNIDFVKGLGADEVLDYTTSPLPAQLKTLYSGNQFDLIFDSIGTDSIYKACPAYLKEGKPFINVGAQTLEKGASAIPGMVLAGLATKIPGWLGGVSREFRSETLVVQKESLVALGELAEKGQVTGNIDSVFEFDDVQKAFERIMTSRARGKVIVNIA</sequence>
<dbReference type="Pfam" id="PF13602">
    <property type="entry name" value="ADH_zinc_N_2"/>
    <property type="match status" value="1"/>
</dbReference>
<dbReference type="OrthoDB" id="201656at2759"/>
<evidence type="ECO:0000313" key="3">
    <source>
        <dbReference type="Proteomes" id="UP000269721"/>
    </source>
</evidence>
<dbReference type="GO" id="GO:0016491">
    <property type="term" value="F:oxidoreductase activity"/>
    <property type="evidence" value="ECO:0007669"/>
    <property type="project" value="InterPro"/>
</dbReference>
<evidence type="ECO:0000313" key="2">
    <source>
        <dbReference type="EMBL" id="RKO86398.1"/>
    </source>
</evidence>
<dbReference type="InterPro" id="IPR050700">
    <property type="entry name" value="YIM1/Zinc_Alcohol_DH_Fams"/>
</dbReference>
<proteinExistence type="predicted"/>
<organism evidence="2 3">
    <name type="scientific">Blyttiomyces helicus</name>
    <dbReference type="NCBI Taxonomy" id="388810"/>
    <lineage>
        <taxon>Eukaryota</taxon>
        <taxon>Fungi</taxon>
        <taxon>Fungi incertae sedis</taxon>
        <taxon>Chytridiomycota</taxon>
        <taxon>Chytridiomycota incertae sedis</taxon>
        <taxon>Chytridiomycetes</taxon>
        <taxon>Chytridiomycetes incertae sedis</taxon>
        <taxon>Blyttiomyces</taxon>
    </lineage>
</organism>
<feature type="domain" description="Enoyl reductase (ER)" evidence="1">
    <location>
        <begin position="1"/>
        <end position="228"/>
    </location>
</feature>
<dbReference type="PANTHER" id="PTHR11695">
    <property type="entry name" value="ALCOHOL DEHYDROGENASE RELATED"/>
    <property type="match status" value="1"/>
</dbReference>
<dbReference type="InterPro" id="IPR020843">
    <property type="entry name" value="ER"/>
</dbReference>